<evidence type="ECO:0000313" key="3">
    <source>
        <dbReference type="EMBL" id="MBB5913612.1"/>
    </source>
</evidence>
<evidence type="ECO:0008006" key="5">
    <source>
        <dbReference type="Google" id="ProtNLM"/>
    </source>
</evidence>
<evidence type="ECO:0000256" key="1">
    <source>
        <dbReference type="SAM" id="MobiDB-lite"/>
    </source>
</evidence>
<feature type="chain" id="PRO_5031439342" description="Secreted protein" evidence="2">
    <location>
        <begin position="29"/>
        <end position="172"/>
    </location>
</feature>
<name>A0A7W9PCG5_9NOCA</name>
<keyword evidence="2" id="KW-0732">Signal</keyword>
<evidence type="ECO:0000256" key="2">
    <source>
        <dbReference type="SAM" id="SignalP"/>
    </source>
</evidence>
<gene>
    <name evidence="3" type="ORF">BJY24_002479</name>
</gene>
<reference evidence="3 4" key="1">
    <citation type="submission" date="2020-08" db="EMBL/GenBank/DDBJ databases">
        <title>Sequencing the genomes of 1000 actinobacteria strains.</title>
        <authorList>
            <person name="Klenk H.-P."/>
        </authorList>
    </citation>
    <scope>NUCLEOTIDE SEQUENCE [LARGE SCALE GENOMIC DNA]</scope>
    <source>
        <strain evidence="3 4">DSM 43582</strain>
    </source>
</reference>
<sequence>MSHRLRFGLGIAAAVAGATALLAPPAAAQEEARELAPGVSCGGLTCRNDTDDTYRVEGIALCSNGDRARVRSYVAPHTEARVIEKCAPDRGPGTWKEQPRRMSPGTWENQPPTVGPDGKLEQRPPVYKPGTWENQPPKYEPGPLRDVYALRVDFHRAVVDNAPPPAPTGSAG</sequence>
<organism evidence="3 4">
    <name type="scientific">Nocardia transvalensis</name>
    <dbReference type="NCBI Taxonomy" id="37333"/>
    <lineage>
        <taxon>Bacteria</taxon>
        <taxon>Bacillati</taxon>
        <taxon>Actinomycetota</taxon>
        <taxon>Actinomycetes</taxon>
        <taxon>Mycobacteriales</taxon>
        <taxon>Nocardiaceae</taxon>
        <taxon>Nocardia</taxon>
    </lineage>
</organism>
<accession>A0A7W9PCG5</accession>
<dbReference type="Proteomes" id="UP000540412">
    <property type="component" value="Unassembled WGS sequence"/>
</dbReference>
<evidence type="ECO:0000313" key="4">
    <source>
        <dbReference type="Proteomes" id="UP000540412"/>
    </source>
</evidence>
<keyword evidence="4" id="KW-1185">Reference proteome</keyword>
<comment type="caution">
    <text evidence="3">The sequence shown here is derived from an EMBL/GenBank/DDBJ whole genome shotgun (WGS) entry which is preliminary data.</text>
</comment>
<dbReference type="RefSeq" id="WP_040744656.1">
    <property type="nucleotide sequence ID" value="NZ_JACHIT010000001.1"/>
</dbReference>
<dbReference type="EMBL" id="JACHIT010000001">
    <property type="protein sequence ID" value="MBB5913612.1"/>
    <property type="molecule type" value="Genomic_DNA"/>
</dbReference>
<proteinExistence type="predicted"/>
<feature type="signal peptide" evidence="2">
    <location>
        <begin position="1"/>
        <end position="28"/>
    </location>
</feature>
<protein>
    <recommendedName>
        <fullName evidence="5">Secreted protein</fullName>
    </recommendedName>
</protein>
<feature type="region of interest" description="Disordered" evidence="1">
    <location>
        <begin position="87"/>
        <end position="140"/>
    </location>
</feature>
<dbReference type="AlphaFoldDB" id="A0A7W9PCG5"/>